<name>X0HZ50_FUSOX</name>
<dbReference type="Proteomes" id="UP000030676">
    <property type="component" value="Unassembled WGS sequence"/>
</dbReference>
<accession>X0HZ50</accession>
<protein>
    <submittedName>
        <fullName evidence="1">Uncharacterized protein</fullName>
    </submittedName>
</protein>
<proteinExistence type="predicted"/>
<evidence type="ECO:0000313" key="1">
    <source>
        <dbReference type="EMBL" id="EXL81762.1"/>
    </source>
</evidence>
<reference evidence="1" key="2">
    <citation type="submission" date="2012-05" db="EMBL/GenBank/DDBJ databases">
        <title>The Genome Annotation of Fusarium oxysporum PHW808.</title>
        <authorList>
            <consortium name="The Broad Institute Genomics Platform"/>
            <person name="Ma L.-J."/>
            <person name="Corby-Kistler H."/>
            <person name="Broz K."/>
            <person name="Gale L.R."/>
            <person name="Jonkers W."/>
            <person name="O'Donnell K."/>
            <person name="Ploetz R."/>
            <person name="Steinberg C."/>
            <person name="Schwartz D.C."/>
            <person name="VanEtten H."/>
            <person name="Zhou S."/>
            <person name="Young S.K."/>
            <person name="Zeng Q."/>
            <person name="Gargeya S."/>
            <person name="Fitzgerald M."/>
            <person name="Abouelleil A."/>
            <person name="Alvarado L."/>
            <person name="Chapman S.B."/>
            <person name="Gainer-Dewar J."/>
            <person name="Goldberg J."/>
            <person name="Griggs A."/>
            <person name="Gujja S."/>
            <person name="Hansen M."/>
            <person name="Howarth C."/>
            <person name="Imamovic A."/>
            <person name="Ireland A."/>
            <person name="Larimer J."/>
            <person name="McCowan C."/>
            <person name="Murphy C."/>
            <person name="Pearson M."/>
            <person name="Poon T.W."/>
            <person name="Priest M."/>
            <person name="Roberts A."/>
            <person name="Saif S."/>
            <person name="Shea T."/>
            <person name="Sykes S."/>
            <person name="Wortman J."/>
            <person name="Nusbaum C."/>
            <person name="Birren B."/>
        </authorList>
    </citation>
    <scope>NUCLEOTIDE SEQUENCE</scope>
    <source>
        <strain evidence="1">54008</strain>
    </source>
</reference>
<dbReference type="HOGENOM" id="CLU_3087321_0_0_1"/>
<reference evidence="1" key="1">
    <citation type="submission" date="2011-11" db="EMBL/GenBank/DDBJ databases">
        <title>The Genome Sequence of Fusarium oxysporum PHW808.</title>
        <authorList>
            <consortium name="The Broad Institute Genome Sequencing Platform"/>
            <person name="Ma L.-J."/>
            <person name="Gale L.R."/>
            <person name="Schwartz D.C."/>
            <person name="Zhou S."/>
            <person name="Corby-Kistler H."/>
            <person name="Young S.K."/>
            <person name="Zeng Q."/>
            <person name="Gargeya S."/>
            <person name="Fitzgerald M."/>
            <person name="Haas B."/>
            <person name="Abouelleil A."/>
            <person name="Alvarado L."/>
            <person name="Arachchi H.M."/>
            <person name="Berlin A."/>
            <person name="Brown A."/>
            <person name="Chapman S.B."/>
            <person name="Chen Z."/>
            <person name="Dunbar C."/>
            <person name="Freedman E."/>
            <person name="Gearin G."/>
            <person name="Goldberg J."/>
            <person name="Griggs A."/>
            <person name="Gujja S."/>
            <person name="Heiman D."/>
            <person name="Howarth C."/>
            <person name="Larson L."/>
            <person name="Lui A."/>
            <person name="MacDonald P.J.P."/>
            <person name="Montmayeur A."/>
            <person name="Murphy C."/>
            <person name="Neiman D."/>
            <person name="Pearson M."/>
            <person name="Priest M."/>
            <person name="Roberts A."/>
            <person name="Saif S."/>
            <person name="Shea T."/>
            <person name="Shenoy N."/>
            <person name="Sisk P."/>
            <person name="Stolte C."/>
            <person name="Sykes S."/>
            <person name="Wortman J."/>
            <person name="Nusbaum C."/>
            <person name="Birren B."/>
        </authorList>
    </citation>
    <scope>NUCLEOTIDE SEQUENCE [LARGE SCALE GENOMIC DNA]</scope>
    <source>
        <strain evidence="1">54008</strain>
    </source>
</reference>
<gene>
    <name evidence="1" type="ORF">FOPG_05102</name>
</gene>
<dbReference type="AlphaFoldDB" id="X0HZ50"/>
<organism evidence="1">
    <name type="scientific">Fusarium oxysporum f. sp. conglutinans race 2 54008</name>
    <dbReference type="NCBI Taxonomy" id="1089457"/>
    <lineage>
        <taxon>Eukaryota</taxon>
        <taxon>Fungi</taxon>
        <taxon>Dikarya</taxon>
        <taxon>Ascomycota</taxon>
        <taxon>Pezizomycotina</taxon>
        <taxon>Sordariomycetes</taxon>
        <taxon>Hypocreomycetidae</taxon>
        <taxon>Hypocreales</taxon>
        <taxon>Nectriaceae</taxon>
        <taxon>Fusarium</taxon>
        <taxon>Fusarium oxysporum species complex</taxon>
    </lineage>
</organism>
<sequence length="52" mass="5788">MFGIAGIRGSVDTRAMSSRRLSAHNKALLGMQAYEIRRLHAFCRVRGQIRGA</sequence>
<dbReference type="EMBL" id="JH658822">
    <property type="protein sequence ID" value="EXL81762.1"/>
    <property type="molecule type" value="Genomic_DNA"/>
</dbReference>